<dbReference type="RefSeq" id="WP_126421044.1">
    <property type="nucleotide sequence ID" value="NZ_AP018827.1"/>
</dbReference>
<accession>A0A3G9FZZ7</accession>
<proteinExistence type="predicted"/>
<dbReference type="Proteomes" id="UP000278756">
    <property type="component" value="Chromosome 1"/>
</dbReference>
<dbReference type="AlphaFoldDB" id="A0A3G9FZZ7"/>
<evidence type="ECO:0000313" key="2">
    <source>
        <dbReference type="Proteomes" id="UP000278756"/>
    </source>
</evidence>
<sequence length="76" mass="8779">MDKLLFELADLQIWRRGNRYFVRYDAGSHQVVIREDEISETEAREGMKSGVAAVKMLHAVQDRLIQQGINPYTSNL</sequence>
<name>A0A3G9FZZ7_9CAUL</name>
<gene>
    <name evidence="1" type="ORF">EM6_1194</name>
</gene>
<reference evidence="2" key="2">
    <citation type="journal article" date="2017" name="Plant Physiol. Biochem.">
        <title>Differential oxidative and antioxidative response of duckweed Lemna minor toward plant growth promoting/inhibiting bacteria.</title>
        <authorList>
            <person name="Ishizawa H."/>
            <person name="Kuroda M."/>
            <person name="Morikawa M."/>
            <person name="Ike M."/>
        </authorList>
    </citation>
    <scope>NUCLEOTIDE SEQUENCE [LARGE SCALE GENOMIC DNA]</scope>
    <source>
        <strain evidence="2">M6</strain>
    </source>
</reference>
<protein>
    <submittedName>
        <fullName evidence="1">Uncharacterized protein</fullName>
    </submittedName>
</protein>
<organism evidence="1 2">
    <name type="scientific">Asticcacaulis excentricus</name>
    <dbReference type="NCBI Taxonomy" id="78587"/>
    <lineage>
        <taxon>Bacteria</taxon>
        <taxon>Pseudomonadati</taxon>
        <taxon>Pseudomonadota</taxon>
        <taxon>Alphaproteobacteria</taxon>
        <taxon>Caulobacterales</taxon>
        <taxon>Caulobacteraceae</taxon>
        <taxon>Asticcacaulis</taxon>
    </lineage>
</organism>
<dbReference type="EMBL" id="AP018827">
    <property type="protein sequence ID" value="BBF80610.1"/>
    <property type="molecule type" value="Genomic_DNA"/>
</dbReference>
<evidence type="ECO:0000313" key="1">
    <source>
        <dbReference type="EMBL" id="BBF80610.1"/>
    </source>
</evidence>
<dbReference type="OrthoDB" id="7068915at2"/>
<reference evidence="2" key="1">
    <citation type="journal article" date="2017" name="Biotechnol. Biofuels">
        <title>Evaluation of environmental bacterial communities as a factor affecting the growth of duckweed Lemna minor.</title>
        <authorList>
            <person name="Ishizawa H."/>
            <person name="Kuroda M."/>
            <person name="Morikawa M."/>
            <person name="Ike M."/>
        </authorList>
    </citation>
    <scope>NUCLEOTIDE SEQUENCE [LARGE SCALE GENOMIC DNA]</scope>
    <source>
        <strain evidence="2">M6</strain>
    </source>
</reference>